<reference evidence="8 9" key="1">
    <citation type="submission" date="2020-08" db="EMBL/GenBank/DDBJ databases">
        <title>Description of Xenorhabdus lircayensis sp. nov., the symbiotic bacterium associated with the entomopathogenic nematode Steirnernema unicornum.</title>
        <authorList>
            <person name="Castaneda-Alvarez C."/>
            <person name="Prodan S."/>
            <person name="Zamorano A."/>
            <person name="San-Blas E."/>
            <person name="Aballay E."/>
        </authorList>
    </citation>
    <scope>NUCLEOTIDE SEQUENCE [LARGE SCALE GENOMIC DNA]</scope>
    <source>
        <strain evidence="8 9">VLS</strain>
    </source>
</reference>
<evidence type="ECO:0000256" key="1">
    <source>
        <dbReference type="ARBA" id="ARBA00001961"/>
    </source>
</evidence>
<organism evidence="8 9">
    <name type="scientific">Xenorhabdus lircayensis</name>
    <dbReference type="NCBI Taxonomy" id="2763499"/>
    <lineage>
        <taxon>Bacteria</taxon>
        <taxon>Pseudomonadati</taxon>
        <taxon>Pseudomonadota</taxon>
        <taxon>Gammaproteobacteria</taxon>
        <taxon>Enterobacterales</taxon>
        <taxon>Morganellaceae</taxon>
        <taxon>Xenorhabdus</taxon>
    </lineage>
</organism>
<keyword evidence="9" id="KW-1185">Reference proteome</keyword>
<feature type="domain" description="Fe2OG dioxygenase" evidence="7">
    <location>
        <begin position="108"/>
        <end position="206"/>
    </location>
</feature>
<keyword evidence="5" id="KW-0560">Oxidoreductase</keyword>
<accession>A0ABS0U3Q1</accession>
<dbReference type="RefSeq" id="WP_198689280.1">
    <property type="nucleotide sequence ID" value="NZ_CAWPUD010000025.1"/>
</dbReference>
<proteinExistence type="predicted"/>
<dbReference type="InterPro" id="IPR006620">
    <property type="entry name" value="Pro_4_hyd_alph"/>
</dbReference>
<dbReference type="EMBL" id="JACOII010000028">
    <property type="protein sequence ID" value="MBI6548489.1"/>
    <property type="molecule type" value="Genomic_DNA"/>
</dbReference>
<dbReference type="SMART" id="SM00702">
    <property type="entry name" value="P4Hc"/>
    <property type="match status" value="1"/>
</dbReference>
<evidence type="ECO:0000313" key="8">
    <source>
        <dbReference type="EMBL" id="MBI6548489.1"/>
    </source>
</evidence>
<dbReference type="Proteomes" id="UP000696184">
    <property type="component" value="Unassembled WGS sequence"/>
</dbReference>
<comment type="cofactor">
    <cofactor evidence="1">
        <name>L-ascorbate</name>
        <dbReference type="ChEBI" id="CHEBI:38290"/>
    </cofactor>
</comment>
<dbReference type="Gene3D" id="2.60.120.620">
    <property type="entry name" value="q2cbj1_9rhob like domain"/>
    <property type="match status" value="1"/>
</dbReference>
<evidence type="ECO:0000256" key="2">
    <source>
        <dbReference type="ARBA" id="ARBA00022723"/>
    </source>
</evidence>
<dbReference type="InterPro" id="IPR044862">
    <property type="entry name" value="Pro_4_hyd_alph_FE2OG_OXY"/>
</dbReference>
<evidence type="ECO:0000259" key="7">
    <source>
        <dbReference type="PROSITE" id="PS51471"/>
    </source>
</evidence>
<evidence type="ECO:0000256" key="3">
    <source>
        <dbReference type="ARBA" id="ARBA00022896"/>
    </source>
</evidence>
<name>A0ABS0U3Q1_9GAMM</name>
<evidence type="ECO:0000256" key="6">
    <source>
        <dbReference type="ARBA" id="ARBA00023004"/>
    </source>
</evidence>
<comment type="caution">
    <text evidence="8">The sequence shown here is derived from an EMBL/GenBank/DDBJ whole genome shotgun (WGS) entry which is preliminary data.</text>
</comment>
<dbReference type="InterPro" id="IPR005123">
    <property type="entry name" value="Oxoglu/Fe-dep_dioxygenase_dom"/>
</dbReference>
<dbReference type="PROSITE" id="PS51471">
    <property type="entry name" value="FE2OG_OXY"/>
    <property type="match status" value="1"/>
</dbReference>
<gene>
    <name evidence="8" type="ORF">H8A87_07100</name>
</gene>
<evidence type="ECO:0000313" key="9">
    <source>
        <dbReference type="Proteomes" id="UP000696184"/>
    </source>
</evidence>
<keyword evidence="4" id="KW-0223">Dioxygenase</keyword>
<sequence>MNIRWHSPDFKRKKEPFEWFCSDHFLSANVFKRLQTEFPHTGYRKSHREEGDEKYYSTWDLLAVDKGIPVQETWNNLTTAWKAMLKAILKDDYRHYFSTLMERDLSKTHLHARFTIYHENCWLAPHCDRPDKILTQTLYFPTGAIEGGELLILGSSDPDDIKETVAPSPNRSVILQPSPNSWHSVRKVATGSQNARRALLLHFVCPDNVLDSKDNESHV</sequence>
<keyword evidence="3" id="KW-0847">Vitamin C</keyword>
<protein>
    <submittedName>
        <fullName evidence="8">2OG-Fe(II) oxygenase</fullName>
    </submittedName>
</protein>
<keyword evidence="2" id="KW-0479">Metal-binding</keyword>
<keyword evidence="6" id="KW-0408">Iron</keyword>
<evidence type="ECO:0000256" key="5">
    <source>
        <dbReference type="ARBA" id="ARBA00023002"/>
    </source>
</evidence>
<evidence type="ECO:0000256" key="4">
    <source>
        <dbReference type="ARBA" id="ARBA00022964"/>
    </source>
</evidence>
<dbReference type="Pfam" id="PF13640">
    <property type="entry name" value="2OG-FeII_Oxy_3"/>
    <property type="match status" value="1"/>
</dbReference>